<dbReference type="InterPro" id="IPR050109">
    <property type="entry name" value="HTH-type_TetR-like_transc_reg"/>
</dbReference>
<keyword evidence="3 5" id="KW-0238">DNA-binding</keyword>
<feature type="domain" description="HTH tetR-type" evidence="6">
    <location>
        <begin position="12"/>
        <end position="72"/>
    </location>
</feature>
<dbReference type="Proteomes" id="UP000219167">
    <property type="component" value="Unassembled WGS sequence"/>
</dbReference>
<proteinExistence type="predicted"/>
<dbReference type="InterPro" id="IPR009057">
    <property type="entry name" value="Homeodomain-like_sf"/>
</dbReference>
<keyword evidence="4" id="KW-0804">Transcription</keyword>
<keyword evidence="8" id="KW-1185">Reference proteome</keyword>
<name>A0A285UXX3_9HYPH</name>
<dbReference type="OrthoDB" id="9809265at2"/>
<sequence>MSRRTFHRAPEGERRHDLIEATLDCIAESGLQGATVRQIAIKAGVTAGLIRHYFASKEHILQEAYRVVIGRLTEKAERVTGDPEERLRSFIVINLTEPVANSRSLSLWASFISRVSVDPQLAAIHREGYLGFRNALESLLADFLESKGQEADPARCRALAIAINGLLDGLWLEGCLAGELFEERELVSIALTSIEALIGLPIGAPATTQ</sequence>
<dbReference type="RefSeq" id="WP_097142563.1">
    <property type="nucleotide sequence ID" value="NZ_OBQD01000021.1"/>
</dbReference>
<dbReference type="SUPFAM" id="SSF46689">
    <property type="entry name" value="Homeodomain-like"/>
    <property type="match status" value="1"/>
</dbReference>
<accession>A0A285UXX3</accession>
<keyword evidence="2" id="KW-0805">Transcription regulation</keyword>
<dbReference type="InterPro" id="IPR023772">
    <property type="entry name" value="DNA-bd_HTH_TetR-type_CS"/>
</dbReference>
<dbReference type="SUPFAM" id="SSF48498">
    <property type="entry name" value="Tetracyclin repressor-like, C-terminal domain"/>
    <property type="match status" value="1"/>
</dbReference>
<dbReference type="InterPro" id="IPR001647">
    <property type="entry name" value="HTH_TetR"/>
</dbReference>
<evidence type="ECO:0000256" key="4">
    <source>
        <dbReference type="ARBA" id="ARBA00023163"/>
    </source>
</evidence>
<dbReference type="GO" id="GO:0000976">
    <property type="term" value="F:transcription cis-regulatory region binding"/>
    <property type="evidence" value="ECO:0007669"/>
    <property type="project" value="TreeGrafter"/>
</dbReference>
<dbReference type="PANTHER" id="PTHR30055">
    <property type="entry name" value="HTH-TYPE TRANSCRIPTIONAL REGULATOR RUTR"/>
    <property type="match status" value="1"/>
</dbReference>
<evidence type="ECO:0000256" key="3">
    <source>
        <dbReference type="ARBA" id="ARBA00023125"/>
    </source>
</evidence>
<dbReference type="AlphaFoldDB" id="A0A285UXX3"/>
<evidence type="ECO:0000313" key="7">
    <source>
        <dbReference type="EMBL" id="SOC46218.1"/>
    </source>
</evidence>
<organism evidence="7 8">
    <name type="scientific">Rhizobium subbaraonis</name>
    <dbReference type="NCBI Taxonomy" id="908946"/>
    <lineage>
        <taxon>Bacteria</taxon>
        <taxon>Pseudomonadati</taxon>
        <taxon>Pseudomonadota</taxon>
        <taxon>Alphaproteobacteria</taxon>
        <taxon>Hyphomicrobiales</taxon>
        <taxon>Rhizobiaceae</taxon>
        <taxon>Rhizobium/Agrobacterium group</taxon>
        <taxon>Rhizobium</taxon>
    </lineage>
</organism>
<dbReference type="GO" id="GO:0003700">
    <property type="term" value="F:DNA-binding transcription factor activity"/>
    <property type="evidence" value="ECO:0007669"/>
    <property type="project" value="TreeGrafter"/>
</dbReference>
<dbReference type="PRINTS" id="PR00455">
    <property type="entry name" value="HTHTETR"/>
</dbReference>
<evidence type="ECO:0000313" key="8">
    <source>
        <dbReference type="Proteomes" id="UP000219167"/>
    </source>
</evidence>
<dbReference type="Gene3D" id="1.10.357.10">
    <property type="entry name" value="Tetracycline Repressor, domain 2"/>
    <property type="match status" value="1"/>
</dbReference>
<reference evidence="7 8" key="1">
    <citation type="submission" date="2017-08" db="EMBL/GenBank/DDBJ databases">
        <authorList>
            <person name="de Groot N.N."/>
        </authorList>
    </citation>
    <scope>NUCLEOTIDE SEQUENCE [LARGE SCALE GENOMIC DNA]</scope>
    <source>
        <strain evidence="7 8">JC85</strain>
    </source>
</reference>
<dbReference type="EMBL" id="OBQD01000021">
    <property type="protein sequence ID" value="SOC46218.1"/>
    <property type="molecule type" value="Genomic_DNA"/>
</dbReference>
<dbReference type="PROSITE" id="PS01081">
    <property type="entry name" value="HTH_TETR_1"/>
    <property type="match status" value="1"/>
</dbReference>
<evidence type="ECO:0000259" key="6">
    <source>
        <dbReference type="PROSITE" id="PS50977"/>
    </source>
</evidence>
<feature type="DNA-binding region" description="H-T-H motif" evidence="5">
    <location>
        <begin position="35"/>
        <end position="54"/>
    </location>
</feature>
<dbReference type="Pfam" id="PF00440">
    <property type="entry name" value="TetR_N"/>
    <property type="match status" value="1"/>
</dbReference>
<dbReference type="InterPro" id="IPR039538">
    <property type="entry name" value="BetI_C"/>
</dbReference>
<dbReference type="PROSITE" id="PS50977">
    <property type="entry name" value="HTH_TETR_2"/>
    <property type="match status" value="1"/>
</dbReference>
<dbReference type="Pfam" id="PF13977">
    <property type="entry name" value="TetR_C_6"/>
    <property type="match status" value="1"/>
</dbReference>
<evidence type="ECO:0000256" key="1">
    <source>
        <dbReference type="ARBA" id="ARBA00022491"/>
    </source>
</evidence>
<dbReference type="PANTHER" id="PTHR30055:SF228">
    <property type="entry name" value="TRANSCRIPTIONAL REGULATOR-RELATED"/>
    <property type="match status" value="1"/>
</dbReference>
<evidence type="ECO:0000256" key="5">
    <source>
        <dbReference type="PROSITE-ProRule" id="PRU00335"/>
    </source>
</evidence>
<dbReference type="InterPro" id="IPR036271">
    <property type="entry name" value="Tet_transcr_reg_TetR-rel_C_sf"/>
</dbReference>
<keyword evidence="1" id="KW-0678">Repressor</keyword>
<protein>
    <submittedName>
        <fullName evidence="7">TetR family transcriptional regulator</fullName>
    </submittedName>
</protein>
<evidence type="ECO:0000256" key="2">
    <source>
        <dbReference type="ARBA" id="ARBA00023015"/>
    </source>
</evidence>
<gene>
    <name evidence="7" type="ORF">SAMN05892877_12157</name>
</gene>